<dbReference type="EMBL" id="JAZDWU010000009">
    <property type="protein sequence ID" value="KAK9992431.1"/>
    <property type="molecule type" value="Genomic_DNA"/>
</dbReference>
<feature type="domain" description="Aminotransferase-like plant mobile" evidence="3">
    <location>
        <begin position="56"/>
        <end position="406"/>
    </location>
</feature>
<dbReference type="PANTHER" id="PTHR46033:SF8">
    <property type="entry name" value="PROTEIN MAINTENANCE OF MERISTEMS-LIKE"/>
    <property type="match status" value="1"/>
</dbReference>
<evidence type="ECO:0000313" key="5">
    <source>
        <dbReference type="Proteomes" id="UP001459277"/>
    </source>
</evidence>
<dbReference type="GO" id="GO:0010073">
    <property type="term" value="P:meristem maintenance"/>
    <property type="evidence" value="ECO:0007669"/>
    <property type="project" value="InterPro"/>
</dbReference>
<feature type="compositionally biased region" description="Acidic residues" evidence="1">
    <location>
        <begin position="510"/>
        <end position="520"/>
    </location>
</feature>
<dbReference type="Proteomes" id="UP001459277">
    <property type="component" value="Unassembled WGS sequence"/>
</dbReference>
<name>A0AAW2C2H1_9ROSI</name>
<evidence type="ECO:0000256" key="1">
    <source>
        <dbReference type="SAM" id="MobiDB-lite"/>
    </source>
</evidence>
<protein>
    <recommendedName>
        <fullName evidence="3">Aminotransferase-like plant mobile domain-containing protein</fullName>
    </recommendedName>
</protein>
<sequence length="582" mass="66524">MLECALLLFCFASVCTTKDSKFWANVSTLRVRPQPFAPPPQLGERITPYLRQCRLYRVTRLPHIDIDWGLITSLVERWRFETHTFHLPTCEMSITLQDIAILIGLPIDGTAVCGPTNLDWGTDCQDLLGVTPPINALEYGGLKITWVRNTFSNLPEGANAITTQQYARAYMFQVLALLFGNKSQSRLHCCFLHLLADFGVAGEYSWGSATLAFLYKELCTAAIKKSTEVAGPVFILQLWAWEHLPYLTPIPINPTNLNGDDPYGCRWDTRRTFTHTPTHVLRAYRSNHDTHNNEQVVWTPYDDYLHDWCLAEKHIWMTTAPLLCFQIVEYYHPERVMRQFGLLQRCPKWPTDNFDKSVHCVKMTGKSGVYWRRQHAHYYRLWNERAQNVVGDDNFHVGVDYTTWYHEHGHLFTTPEAAAHMYQQIEINTMLSLAVANQQRTDLTAQQVLPAIVEGLNRVKLSMEENISSIPTERACAPNSEEEASVIDSKEDALNEDSGEDVENAKDMEVSSDNETDEDGNYQTDFDIRTQPRRMGNSPVQARSRVDLGRPFSRRSLTLGYKIGKSGSFQCKLSRTMRNLGA</sequence>
<dbReference type="InterPro" id="IPR044824">
    <property type="entry name" value="MAIN-like"/>
</dbReference>
<evidence type="ECO:0000256" key="2">
    <source>
        <dbReference type="SAM" id="SignalP"/>
    </source>
</evidence>
<keyword evidence="5" id="KW-1185">Reference proteome</keyword>
<feature type="region of interest" description="Disordered" evidence="1">
    <location>
        <begin position="470"/>
        <end position="524"/>
    </location>
</feature>
<organism evidence="4 5">
    <name type="scientific">Lithocarpus litseifolius</name>
    <dbReference type="NCBI Taxonomy" id="425828"/>
    <lineage>
        <taxon>Eukaryota</taxon>
        <taxon>Viridiplantae</taxon>
        <taxon>Streptophyta</taxon>
        <taxon>Embryophyta</taxon>
        <taxon>Tracheophyta</taxon>
        <taxon>Spermatophyta</taxon>
        <taxon>Magnoliopsida</taxon>
        <taxon>eudicotyledons</taxon>
        <taxon>Gunneridae</taxon>
        <taxon>Pentapetalae</taxon>
        <taxon>rosids</taxon>
        <taxon>fabids</taxon>
        <taxon>Fagales</taxon>
        <taxon>Fagaceae</taxon>
        <taxon>Lithocarpus</taxon>
    </lineage>
</organism>
<evidence type="ECO:0000259" key="3">
    <source>
        <dbReference type="Pfam" id="PF10536"/>
    </source>
</evidence>
<dbReference type="AlphaFoldDB" id="A0AAW2C2H1"/>
<gene>
    <name evidence="4" type="ORF">SO802_027416</name>
</gene>
<dbReference type="PANTHER" id="PTHR46033">
    <property type="entry name" value="PROTEIN MAIN-LIKE 2"/>
    <property type="match status" value="1"/>
</dbReference>
<accession>A0AAW2C2H1</accession>
<proteinExistence type="predicted"/>
<dbReference type="Pfam" id="PF10536">
    <property type="entry name" value="PMD"/>
    <property type="match status" value="1"/>
</dbReference>
<comment type="caution">
    <text evidence="4">The sequence shown here is derived from an EMBL/GenBank/DDBJ whole genome shotgun (WGS) entry which is preliminary data.</text>
</comment>
<keyword evidence="2" id="KW-0732">Signal</keyword>
<feature type="signal peptide" evidence="2">
    <location>
        <begin position="1"/>
        <end position="16"/>
    </location>
</feature>
<feature type="chain" id="PRO_5043351688" description="Aminotransferase-like plant mobile domain-containing protein" evidence="2">
    <location>
        <begin position="17"/>
        <end position="582"/>
    </location>
</feature>
<evidence type="ECO:0000313" key="4">
    <source>
        <dbReference type="EMBL" id="KAK9992431.1"/>
    </source>
</evidence>
<reference evidence="4 5" key="1">
    <citation type="submission" date="2024-01" db="EMBL/GenBank/DDBJ databases">
        <title>A telomere-to-telomere, gap-free genome of sweet tea (Lithocarpus litseifolius).</title>
        <authorList>
            <person name="Zhou J."/>
        </authorList>
    </citation>
    <scope>NUCLEOTIDE SEQUENCE [LARGE SCALE GENOMIC DNA]</scope>
    <source>
        <strain evidence="4">Zhou-2022a</strain>
        <tissue evidence="4">Leaf</tissue>
    </source>
</reference>
<dbReference type="InterPro" id="IPR019557">
    <property type="entry name" value="AminoTfrase-like_pln_mobile"/>
</dbReference>